<organism evidence="3 4">
    <name type="scientific">Hoyosella altamirensis</name>
    <dbReference type="NCBI Taxonomy" id="616997"/>
    <lineage>
        <taxon>Bacteria</taxon>
        <taxon>Bacillati</taxon>
        <taxon>Actinomycetota</taxon>
        <taxon>Actinomycetes</taxon>
        <taxon>Mycobacteriales</taxon>
        <taxon>Hoyosellaceae</taxon>
        <taxon>Hoyosella</taxon>
    </lineage>
</organism>
<dbReference type="SUPFAM" id="SSF53800">
    <property type="entry name" value="Chelatase"/>
    <property type="match status" value="1"/>
</dbReference>
<keyword evidence="2" id="KW-0456">Lyase</keyword>
<evidence type="ECO:0000256" key="2">
    <source>
        <dbReference type="ARBA" id="ARBA00023239"/>
    </source>
</evidence>
<dbReference type="AlphaFoldDB" id="A0A839RH15"/>
<dbReference type="Proteomes" id="UP000567922">
    <property type="component" value="Unassembled WGS sequence"/>
</dbReference>
<keyword evidence="1" id="KW-0479">Metal-binding</keyword>
<evidence type="ECO:0000256" key="1">
    <source>
        <dbReference type="ARBA" id="ARBA00022723"/>
    </source>
</evidence>
<dbReference type="EMBL" id="JACHWS010000001">
    <property type="protein sequence ID" value="MBB3035677.1"/>
    <property type="molecule type" value="Genomic_DNA"/>
</dbReference>
<evidence type="ECO:0000313" key="4">
    <source>
        <dbReference type="Proteomes" id="UP000567922"/>
    </source>
</evidence>
<dbReference type="InterPro" id="IPR002762">
    <property type="entry name" value="CbiX-like"/>
</dbReference>
<comment type="caution">
    <text evidence="3">The sequence shown here is derived from an EMBL/GenBank/DDBJ whole genome shotgun (WGS) entry which is preliminary data.</text>
</comment>
<reference evidence="3 4" key="1">
    <citation type="submission" date="2020-08" db="EMBL/GenBank/DDBJ databases">
        <title>Sequencing the genomes of 1000 actinobacteria strains.</title>
        <authorList>
            <person name="Klenk H.-P."/>
        </authorList>
    </citation>
    <scope>NUCLEOTIDE SEQUENCE [LARGE SCALE GENOMIC DNA]</scope>
    <source>
        <strain evidence="3 4">DSM 45258</strain>
    </source>
</reference>
<dbReference type="CDD" id="cd03416">
    <property type="entry name" value="CbiX_SirB_N"/>
    <property type="match status" value="1"/>
</dbReference>
<dbReference type="GO" id="GO:0046872">
    <property type="term" value="F:metal ion binding"/>
    <property type="evidence" value="ECO:0007669"/>
    <property type="project" value="UniProtKB-KW"/>
</dbReference>
<keyword evidence="4" id="KW-1185">Reference proteome</keyword>
<protein>
    <submittedName>
        <fullName evidence="3">Sirohydrochlorin ferrochelatase</fullName>
    </submittedName>
</protein>
<dbReference type="PANTHER" id="PTHR33542:SF5">
    <property type="entry name" value="FERROCHELATASE CHE1"/>
    <property type="match status" value="1"/>
</dbReference>
<dbReference type="Pfam" id="PF01903">
    <property type="entry name" value="CbiX"/>
    <property type="match status" value="2"/>
</dbReference>
<proteinExistence type="predicted"/>
<evidence type="ECO:0000313" key="3">
    <source>
        <dbReference type="EMBL" id="MBB3035677.1"/>
    </source>
</evidence>
<dbReference type="PANTHER" id="PTHR33542">
    <property type="entry name" value="SIROHYDROCHLORIN FERROCHELATASE, CHLOROPLASTIC"/>
    <property type="match status" value="1"/>
</dbReference>
<dbReference type="InterPro" id="IPR050963">
    <property type="entry name" value="Sirohydro_Cobaltochel/CbiX"/>
</dbReference>
<dbReference type="Gene3D" id="3.40.50.1400">
    <property type="match status" value="2"/>
</dbReference>
<accession>A0A839RH15</accession>
<name>A0A839RH15_9ACTN</name>
<dbReference type="GO" id="GO:0016829">
    <property type="term" value="F:lyase activity"/>
    <property type="evidence" value="ECO:0007669"/>
    <property type="project" value="UniProtKB-KW"/>
</dbReference>
<gene>
    <name evidence="3" type="ORF">FHU29_000111</name>
</gene>
<sequence>MMETHGQVLVAHGTRNPRGVSMIAAVADAVSEQAGPTRVAFVDVLGPSPAEVLAQMRGPATLVPAFLASGYHVRTDIPREVEASGHSRVRVTQAIGPDPALAAILADRLAEAGWAPGDAVVLAAAGSSDARALRDVRRAAVLLADRLQTRVDVGYIATAAPRIGDVVTAVRQKTGKRVFIASYLLAHGLFHNRLHELEADGVAEPIGVHPDLVSLIHSRFAAAQCLPAPTLHY</sequence>